<evidence type="ECO:0000256" key="1">
    <source>
        <dbReference type="SAM" id="MobiDB-lite"/>
    </source>
</evidence>
<dbReference type="WBParaSite" id="Csp11.Scaffold629.g12266.t2">
    <property type="protein sequence ID" value="Csp11.Scaffold629.g12266.t2"/>
    <property type="gene ID" value="Csp11.Scaffold629.g12266"/>
</dbReference>
<feature type="region of interest" description="Disordered" evidence="1">
    <location>
        <begin position="64"/>
        <end position="174"/>
    </location>
</feature>
<feature type="region of interest" description="Disordered" evidence="1">
    <location>
        <begin position="1"/>
        <end position="22"/>
    </location>
</feature>
<feature type="compositionally biased region" description="Polar residues" evidence="1">
    <location>
        <begin position="1"/>
        <end position="11"/>
    </location>
</feature>
<dbReference type="AlphaFoldDB" id="A0A1I7TVQ6"/>
<feature type="compositionally biased region" description="Basic and acidic residues" evidence="1">
    <location>
        <begin position="87"/>
        <end position="99"/>
    </location>
</feature>
<dbReference type="eggNOG" id="KOG0789">
    <property type="taxonomic scope" value="Eukaryota"/>
</dbReference>
<keyword evidence="2" id="KW-1185">Reference proteome</keyword>
<name>A0A1I7TVQ6_9PELO</name>
<proteinExistence type="predicted"/>
<dbReference type="Proteomes" id="UP000095282">
    <property type="component" value="Unplaced"/>
</dbReference>
<evidence type="ECO:0000313" key="3">
    <source>
        <dbReference type="WBParaSite" id="Csp11.Scaffold629.g12266.t2"/>
    </source>
</evidence>
<sequence length="214" mass="25065">MSRNNQTNHSFMPTHLSSYSSSDSELSSVEQNFFIFNIFFNYSSEIPPPTQEQSLLAVSNLKDVMKKKKKRRHSHRRSSSIRRSSNKSKETPHPREVDAHPIVSEQDLTDDSTQTNTKSETPKESSKRKSKSSGEYQDLSHLEKPKSKRWRISKNVRSVPVDQLPKKKFHSDSKRREYVVLGRLNSLEPIDNKEEQMTEEEKKRRSRELARELY</sequence>
<evidence type="ECO:0000313" key="2">
    <source>
        <dbReference type="Proteomes" id="UP000095282"/>
    </source>
</evidence>
<organism evidence="2 3">
    <name type="scientific">Caenorhabditis tropicalis</name>
    <dbReference type="NCBI Taxonomy" id="1561998"/>
    <lineage>
        <taxon>Eukaryota</taxon>
        <taxon>Metazoa</taxon>
        <taxon>Ecdysozoa</taxon>
        <taxon>Nematoda</taxon>
        <taxon>Chromadorea</taxon>
        <taxon>Rhabditida</taxon>
        <taxon>Rhabditina</taxon>
        <taxon>Rhabditomorpha</taxon>
        <taxon>Rhabditoidea</taxon>
        <taxon>Rhabditidae</taxon>
        <taxon>Peloderinae</taxon>
        <taxon>Caenorhabditis</taxon>
    </lineage>
</organism>
<reference evidence="3" key="1">
    <citation type="submission" date="2016-11" db="UniProtKB">
        <authorList>
            <consortium name="WormBaseParasite"/>
        </authorList>
    </citation>
    <scope>IDENTIFICATION</scope>
</reference>
<feature type="compositionally biased region" description="Basic residues" evidence="1">
    <location>
        <begin position="65"/>
        <end position="86"/>
    </location>
</feature>
<accession>A0A1I7TVQ6</accession>
<feature type="region of interest" description="Disordered" evidence="1">
    <location>
        <begin position="190"/>
        <end position="214"/>
    </location>
</feature>
<dbReference type="STRING" id="1561998.A0A1I7TVQ6"/>
<protein>
    <submittedName>
        <fullName evidence="3">Uncharacterized protein</fullName>
    </submittedName>
</protein>